<keyword evidence="16" id="KW-1185">Reference proteome</keyword>
<proteinExistence type="inferred from homology"/>
<evidence type="ECO:0000256" key="8">
    <source>
        <dbReference type="ARBA" id="ARBA00023136"/>
    </source>
</evidence>
<keyword evidence="9 12" id="KW-0675">Receptor</keyword>
<evidence type="ECO:0000256" key="4">
    <source>
        <dbReference type="ARBA" id="ARBA00022475"/>
    </source>
</evidence>
<dbReference type="InterPro" id="IPR017452">
    <property type="entry name" value="GPCR_Rhodpsn_7TM"/>
</dbReference>
<evidence type="ECO:0000259" key="14">
    <source>
        <dbReference type="PROSITE" id="PS50262"/>
    </source>
</evidence>
<feature type="transmembrane region" description="Helical" evidence="13">
    <location>
        <begin position="283"/>
        <end position="301"/>
    </location>
</feature>
<reference evidence="15" key="2">
    <citation type="submission" date="2025-09" db="UniProtKB">
        <authorList>
            <consortium name="Ensembl"/>
        </authorList>
    </citation>
    <scope>IDENTIFICATION</scope>
</reference>
<evidence type="ECO:0000256" key="7">
    <source>
        <dbReference type="ARBA" id="ARBA00023040"/>
    </source>
</evidence>
<keyword evidence="8 13" id="KW-0472">Membrane</keyword>
<evidence type="ECO:0000256" key="3">
    <source>
        <dbReference type="ARBA" id="ARBA00010663"/>
    </source>
</evidence>
<evidence type="ECO:0000313" key="15">
    <source>
        <dbReference type="Ensembl" id="ENSCPBP00000003566.1"/>
    </source>
</evidence>
<evidence type="ECO:0000256" key="1">
    <source>
        <dbReference type="ARBA" id="ARBA00002936"/>
    </source>
</evidence>
<organism evidence="15 16">
    <name type="scientific">Chrysemys picta bellii</name>
    <name type="common">Western painted turtle</name>
    <name type="synonym">Emys bellii</name>
    <dbReference type="NCBI Taxonomy" id="8478"/>
    <lineage>
        <taxon>Eukaryota</taxon>
        <taxon>Metazoa</taxon>
        <taxon>Chordata</taxon>
        <taxon>Craniata</taxon>
        <taxon>Vertebrata</taxon>
        <taxon>Euteleostomi</taxon>
        <taxon>Archelosauria</taxon>
        <taxon>Testudinata</taxon>
        <taxon>Testudines</taxon>
        <taxon>Cryptodira</taxon>
        <taxon>Durocryptodira</taxon>
        <taxon>Testudinoidea</taxon>
        <taxon>Emydidae</taxon>
        <taxon>Chrysemys</taxon>
    </lineage>
</organism>
<comment type="function">
    <text evidence="1">Odorant receptor.</text>
</comment>
<keyword evidence="13" id="KW-0552">Olfaction</keyword>
<comment type="subcellular location">
    <subcellularLocation>
        <location evidence="2 13">Cell membrane</location>
        <topology evidence="2 13">Multi-pass membrane protein</topology>
    </subcellularLocation>
</comment>
<dbReference type="Pfam" id="PF13853">
    <property type="entry name" value="7tm_4"/>
    <property type="match status" value="1"/>
</dbReference>
<keyword evidence="10" id="KW-0325">Glycoprotein</keyword>
<dbReference type="Ensembl" id="ENSCPBT00000004357.1">
    <property type="protein sequence ID" value="ENSCPBP00000003566.1"/>
    <property type="gene ID" value="ENSCPBG00000002883.1"/>
</dbReference>
<comment type="similarity">
    <text evidence="3 12">Belongs to the G-protein coupled receptor 1 family.</text>
</comment>
<feature type="domain" description="G-protein coupled receptors family 1 profile" evidence="14">
    <location>
        <begin position="85"/>
        <end position="330"/>
    </location>
</feature>
<feature type="transmembrane region" description="Helical" evidence="13">
    <location>
        <begin position="143"/>
        <end position="164"/>
    </location>
</feature>
<feature type="transmembrane region" description="Helical" evidence="13">
    <location>
        <begin position="313"/>
        <end position="332"/>
    </location>
</feature>
<dbReference type="GeneTree" id="ENSGT01140000282514"/>
<dbReference type="PRINTS" id="PR00245">
    <property type="entry name" value="OLFACTORYR"/>
</dbReference>
<evidence type="ECO:0000256" key="5">
    <source>
        <dbReference type="ARBA" id="ARBA00022692"/>
    </source>
</evidence>
<feature type="transmembrane region" description="Helical" evidence="13">
    <location>
        <begin position="71"/>
        <end position="92"/>
    </location>
</feature>
<dbReference type="PRINTS" id="PR00237">
    <property type="entry name" value="GPCRRHODOPSN"/>
</dbReference>
<dbReference type="Gene3D" id="1.20.1070.10">
    <property type="entry name" value="Rhodopsin 7-helix transmembrane proteins"/>
    <property type="match status" value="1"/>
</dbReference>
<keyword evidence="13" id="KW-0716">Sensory transduction</keyword>
<evidence type="ECO:0000256" key="9">
    <source>
        <dbReference type="ARBA" id="ARBA00023170"/>
    </source>
</evidence>
<dbReference type="GO" id="GO:0005886">
    <property type="term" value="C:plasma membrane"/>
    <property type="evidence" value="ECO:0007669"/>
    <property type="project" value="UniProtKB-SubCell"/>
</dbReference>
<evidence type="ECO:0000256" key="10">
    <source>
        <dbReference type="ARBA" id="ARBA00023180"/>
    </source>
</evidence>
<keyword evidence="7 12" id="KW-0297">G-protein coupled receptor</keyword>
<dbReference type="FunFam" id="1.10.1220.70:FF:000001">
    <property type="entry name" value="Olfactory receptor"/>
    <property type="match status" value="1"/>
</dbReference>
<evidence type="ECO:0000313" key="16">
    <source>
        <dbReference type="Proteomes" id="UP000694380"/>
    </source>
</evidence>
<reference evidence="15" key="1">
    <citation type="submission" date="2025-08" db="UniProtKB">
        <authorList>
            <consortium name="Ensembl"/>
        </authorList>
    </citation>
    <scope>IDENTIFICATION</scope>
</reference>
<dbReference type="FunFam" id="1.20.1070.10:FF:000003">
    <property type="entry name" value="Olfactory receptor"/>
    <property type="match status" value="1"/>
</dbReference>
<dbReference type="CDD" id="cd15410">
    <property type="entry name" value="7tmA_OR5D-like"/>
    <property type="match status" value="1"/>
</dbReference>
<keyword evidence="6 13" id="KW-1133">Transmembrane helix</keyword>
<name>A0A8C3F5K0_CHRPI</name>
<dbReference type="InterPro" id="IPR000725">
    <property type="entry name" value="Olfact_rcpt"/>
</dbReference>
<keyword evidence="5 12" id="KW-0812">Transmembrane</keyword>
<evidence type="ECO:0000256" key="12">
    <source>
        <dbReference type="RuleBase" id="RU000688"/>
    </source>
</evidence>
<dbReference type="PROSITE" id="PS50262">
    <property type="entry name" value="G_PROTEIN_RECEP_F1_2"/>
    <property type="match status" value="1"/>
</dbReference>
<protein>
    <recommendedName>
        <fullName evidence="13">Olfactory receptor</fullName>
    </recommendedName>
</protein>
<evidence type="ECO:0000256" key="11">
    <source>
        <dbReference type="ARBA" id="ARBA00023224"/>
    </source>
</evidence>
<evidence type="ECO:0000256" key="13">
    <source>
        <dbReference type="RuleBase" id="RU363047"/>
    </source>
</evidence>
<dbReference type="Proteomes" id="UP000694380">
    <property type="component" value="Unplaced"/>
</dbReference>
<dbReference type="GO" id="GO:0004930">
    <property type="term" value="F:G protein-coupled receptor activity"/>
    <property type="evidence" value="ECO:0007669"/>
    <property type="project" value="UniProtKB-KW"/>
</dbReference>
<feature type="transmembrane region" description="Helical" evidence="13">
    <location>
        <begin position="241"/>
        <end position="262"/>
    </location>
</feature>
<evidence type="ECO:0000256" key="6">
    <source>
        <dbReference type="ARBA" id="ARBA00022989"/>
    </source>
</evidence>
<feature type="transmembrane region" description="Helical" evidence="13">
    <location>
        <begin position="184"/>
        <end position="212"/>
    </location>
</feature>
<dbReference type="PANTHER" id="PTHR48018">
    <property type="entry name" value="OLFACTORY RECEPTOR"/>
    <property type="match status" value="1"/>
</dbReference>
<dbReference type="SUPFAM" id="SSF81321">
    <property type="entry name" value="Family A G protein-coupled receptor-like"/>
    <property type="match status" value="1"/>
</dbReference>
<evidence type="ECO:0000256" key="2">
    <source>
        <dbReference type="ARBA" id="ARBA00004651"/>
    </source>
</evidence>
<dbReference type="PROSITE" id="PS00237">
    <property type="entry name" value="G_PROTEIN_RECEP_F1_1"/>
    <property type="match status" value="1"/>
</dbReference>
<dbReference type="InterPro" id="IPR000276">
    <property type="entry name" value="GPCR_Rhodpsn"/>
</dbReference>
<accession>A0A8C3F5K0</accession>
<sequence>MLQIGSFCRWGNVTTSLSSQQVRAIPQHHFHTHTQTPCTKSLKKMEKGNRSEVTEFILSGLTDRPEMQVPLFGVFLVIYGITLVGNGGMILLIMIDPQLHTPMYFFLSNLSFCDLCYSSIVSPKMLLNFLGERKSISYTACAVQLYLSIAFGDIECLLLAVMAYDRYVAICNPLLYTVTMSRQLCKVLVAGVYAVGFVDSMIHTCFIFRLSFCSSNIINHFFCDIPPLLALSCSDTSINEILIFVFMTISFVTVLLSYVYIISTILQIRSAEGRHKAFSTCTFHLNAVVLFYGTQLFMYLRPPSSYSMDTDKVVSVFYTLVIPVLNPLIYSLRNTEVKDALRRAMNKR</sequence>
<keyword evidence="11 12" id="KW-0807">Transducer</keyword>
<dbReference type="GO" id="GO:0004984">
    <property type="term" value="F:olfactory receptor activity"/>
    <property type="evidence" value="ECO:0007669"/>
    <property type="project" value="InterPro"/>
</dbReference>
<dbReference type="AlphaFoldDB" id="A0A8C3F5K0"/>
<dbReference type="OMA" id="VFANVEC"/>
<keyword evidence="4 13" id="KW-1003">Cell membrane</keyword>